<name>A0A395V9T7_9FIRM</name>
<reference evidence="2 3" key="1">
    <citation type="submission" date="2018-08" db="EMBL/GenBank/DDBJ databases">
        <title>A genome reference for cultivated species of the human gut microbiota.</title>
        <authorList>
            <person name="Zou Y."/>
            <person name="Xue W."/>
            <person name="Luo G."/>
        </authorList>
    </citation>
    <scope>NUCLEOTIDE SEQUENCE [LARGE SCALE GENOMIC DNA]</scope>
    <source>
        <strain evidence="2 3">AF22-12AC</strain>
    </source>
</reference>
<evidence type="ECO:0000313" key="2">
    <source>
        <dbReference type="EMBL" id="RGS39670.1"/>
    </source>
</evidence>
<dbReference type="Proteomes" id="UP000266172">
    <property type="component" value="Unassembled WGS sequence"/>
</dbReference>
<feature type="domain" description="Abortive phage infection protein C-terminal" evidence="1">
    <location>
        <begin position="271"/>
        <end position="565"/>
    </location>
</feature>
<protein>
    <recommendedName>
        <fullName evidence="1">Abortive phage infection protein C-terminal domain-containing protein</fullName>
    </recommendedName>
</protein>
<comment type="caution">
    <text evidence="2">The sequence shown here is derived from an EMBL/GenBank/DDBJ whole genome shotgun (WGS) entry which is preliminary data.</text>
</comment>
<gene>
    <name evidence="2" type="ORF">DWX93_10620</name>
</gene>
<evidence type="ECO:0000313" key="3">
    <source>
        <dbReference type="Proteomes" id="UP000266172"/>
    </source>
</evidence>
<proteinExistence type="predicted"/>
<dbReference type="Pfam" id="PF10592">
    <property type="entry name" value="AIPR"/>
    <property type="match status" value="1"/>
</dbReference>
<evidence type="ECO:0000259" key="1">
    <source>
        <dbReference type="Pfam" id="PF10592"/>
    </source>
</evidence>
<dbReference type="EMBL" id="QRVL01000008">
    <property type="protein sequence ID" value="RGS39670.1"/>
    <property type="molecule type" value="Genomic_DNA"/>
</dbReference>
<dbReference type="InterPro" id="IPR018891">
    <property type="entry name" value="AIPR_C"/>
</dbReference>
<accession>A0A395V9T7</accession>
<organism evidence="2 3">
    <name type="scientific">Roseburia hominis</name>
    <dbReference type="NCBI Taxonomy" id="301301"/>
    <lineage>
        <taxon>Bacteria</taxon>
        <taxon>Bacillati</taxon>
        <taxon>Bacillota</taxon>
        <taxon>Clostridia</taxon>
        <taxon>Lachnospirales</taxon>
        <taxon>Lachnospiraceae</taxon>
        <taxon>Roseburia</taxon>
    </lineage>
</organism>
<sequence length="598" mass="69506">MQIYMAVNKILKGMIDNFKKDFLLEDMELSKAYEYFSNYLLVSKLHPDAFSDVGDLHRVVVDEKSQFGLDAIAFIVNGNLVVSKEDISCYAKSKTLDVQIIFIQTKTEEKCDTGDLLKTIQATKNFLMDFDAVTEKNENILNAKEIYDALFEYDNYRYCSGKSPACYIYYVTAAKEWDESLVDSLCRDNEKNMLSSISDIKSFDIRVFGSQYMIGAYNEIENNAEVQVYLKNCITLDKINDVQEVYIGYLTGDEYLKIITNKEGELRRRIFYENVRDYQGPENAVNAEIRKTIEDDRQRDKFVLLNNGVTIITKSVVPLGGNMYELRNFQVVNGCQTSNEIYNARKYAKDLLVPVKIIYTTDADLITSIVRATNRQSPVPEEAFVALERYHKELQMLIDQYSKDMPLEIFYERRSGEQDTISNKLGKYQKITLHGLIRAITSVYFQDAHVVYNNNPANILRNRKDKLFCKEHNLESYYIASYLFVEFVYLQQKHVLNRKDYSLRFYIMMIVRSLVVKSVVVPELSSKEIQKQNADLIKCLKNEQIEKYYLTAKEIVGKAMEDYLKENADKNAMDARKSADFCKLVNKRTQDWITHNTK</sequence>
<dbReference type="AlphaFoldDB" id="A0A395V9T7"/>